<dbReference type="EMBL" id="REGN01003644">
    <property type="protein sequence ID" value="RNA21543.1"/>
    <property type="molecule type" value="Genomic_DNA"/>
</dbReference>
<evidence type="ECO:0000313" key="1">
    <source>
        <dbReference type="EMBL" id="RNA21543.1"/>
    </source>
</evidence>
<protein>
    <submittedName>
        <fullName evidence="1">Uncharacterized protein</fullName>
    </submittedName>
</protein>
<accession>A0A3M7RD98</accession>
<sequence length="60" mass="7094">MEKQIRSSALKTFNILTVKELETIQAPQIPKRGRKRKSLFLFLLLNDFCHIIKSCYPSYH</sequence>
<organism evidence="1 2">
    <name type="scientific">Brachionus plicatilis</name>
    <name type="common">Marine rotifer</name>
    <name type="synonym">Brachionus muelleri</name>
    <dbReference type="NCBI Taxonomy" id="10195"/>
    <lineage>
        <taxon>Eukaryota</taxon>
        <taxon>Metazoa</taxon>
        <taxon>Spiralia</taxon>
        <taxon>Gnathifera</taxon>
        <taxon>Rotifera</taxon>
        <taxon>Eurotatoria</taxon>
        <taxon>Monogononta</taxon>
        <taxon>Pseudotrocha</taxon>
        <taxon>Ploima</taxon>
        <taxon>Brachionidae</taxon>
        <taxon>Brachionus</taxon>
    </lineage>
</organism>
<dbReference type="Proteomes" id="UP000276133">
    <property type="component" value="Unassembled WGS sequence"/>
</dbReference>
<dbReference type="AlphaFoldDB" id="A0A3M7RD98"/>
<gene>
    <name evidence="1" type="ORF">BpHYR1_011849</name>
</gene>
<proteinExistence type="predicted"/>
<reference evidence="1 2" key="1">
    <citation type="journal article" date="2018" name="Sci. Rep.">
        <title>Genomic signatures of local adaptation to the degree of environmental predictability in rotifers.</title>
        <authorList>
            <person name="Franch-Gras L."/>
            <person name="Hahn C."/>
            <person name="Garcia-Roger E.M."/>
            <person name="Carmona M.J."/>
            <person name="Serra M."/>
            <person name="Gomez A."/>
        </authorList>
    </citation>
    <scope>NUCLEOTIDE SEQUENCE [LARGE SCALE GENOMIC DNA]</scope>
    <source>
        <strain evidence="1">HYR1</strain>
    </source>
</reference>
<name>A0A3M7RD98_BRAPC</name>
<comment type="caution">
    <text evidence="1">The sequence shown here is derived from an EMBL/GenBank/DDBJ whole genome shotgun (WGS) entry which is preliminary data.</text>
</comment>
<evidence type="ECO:0000313" key="2">
    <source>
        <dbReference type="Proteomes" id="UP000276133"/>
    </source>
</evidence>
<keyword evidence="2" id="KW-1185">Reference proteome</keyword>